<feature type="region of interest" description="Disordered" evidence="3">
    <location>
        <begin position="29"/>
        <end position="77"/>
    </location>
</feature>
<evidence type="ECO:0000313" key="5">
    <source>
        <dbReference type="EMBL" id="TDT17658.1"/>
    </source>
</evidence>
<feature type="compositionally biased region" description="Low complexity" evidence="3">
    <location>
        <begin position="35"/>
        <end position="77"/>
    </location>
</feature>
<dbReference type="InterPro" id="IPR042003">
    <property type="entry name" value="Sortase_E"/>
</dbReference>
<keyword evidence="6" id="KW-1185">Reference proteome</keyword>
<dbReference type="NCBIfam" id="TIGR01076">
    <property type="entry name" value="sortase_fam"/>
    <property type="match status" value="1"/>
</dbReference>
<dbReference type="InterPro" id="IPR023365">
    <property type="entry name" value="Sortase_dom-sf"/>
</dbReference>
<dbReference type="Proteomes" id="UP000294558">
    <property type="component" value="Unassembled WGS sequence"/>
</dbReference>
<dbReference type="Gene3D" id="2.40.260.10">
    <property type="entry name" value="Sortase"/>
    <property type="match status" value="1"/>
</dbReference>
<feature type="signal peptide" evidence="4">
    <location>
        <begin position="1"/>
        <end position="39"/>
    </location>
</feature>
<name>A0A4V3EJA9_9ACTN</name>
<dbReference type="GO" id="GO:0016787">
    <property type="term" value="F:hydrolase activity"/>
    <property type="evidence" value="ECO:0007669"/>
    <property type="project" value="UniProtKB-KW"/>
</dbReference>
<evidence type="ECO:0000313" key="6">
    <source>
        <dbReference type="Proteomes" id="UP000294558"/>
    </source>
</evidence>
<keyword evidence="1" id="KW-0378">Hydrolase</keyword>
<evidence type="ECO:0000256" key="3">
    <source>
        <dbReference type="SAM" id="MobiDB-lite"/>
    </source>
</evidence>
<keyword evidence="4" id="KW-0732">Signal</keyword>
<sequence length="252" mass="26564">MMVVMRPRTISPRSLFALGVVGMLSLSACSGGGEPTAEAAETTTSTTTTEVTTTTAAPTTTTTTVPKSTTTRAPTTTTTLPTAEVTELIARATTTTVVDEATFYEAQETEPIAPPTDTYAAEPVISLGRIQIPKIGVDTTMYEGIRMTTLDVGPGHWPGSAMPGQAGNNVIGGHRTSKNRVFRDVDQLVAGDQIIFSDDNGTHVYAVNRVEVVQPTDVWIINPTPTPTATLFACHPPGSTAQRIVVFADLIS</sequence>
<reference evidence="5 6" key="1">
    <citation type="submission" date="2019-03" db="EMBL/GenBank/DDBJ databases">
        <title>Sequencing the genomes of 1000 actinobacteria strains.</title>
        <authorList>
            <person name="Klenk H.-P."/>
        </authorList>
    </citation>
    <scope>NUCLEOTIDE SEQUENCE [LARGE SCALE GENOMIC DNA]</scope>
    <source>
        <strain evidence="5 6">DSM 18936</strain>
    </source>
</reference>
<dbReference type="Pfam" id="PF04203">
    <property type="entry name" value="Sortase"/>
    <property type="match status" value="1"/>
</dbReference>
<accession>A0A4V3EJA9</accession>
<dbReference type="SUPFAM" id="SSF63817">
    <property type="entry name" value="Sortase"/>
    <property type="match status" value="1"/>
</dbReference>
<dbReference type="InterPro" id="IPR005754">
    <property type="entry name" value="Sortase"/>
</dbReference>
<dbReference type="CDD" id="cd05830">
    <property type="entry name" value="Sortase_E"/>
    <property type="match status" value="1"/>
</dbReference>
<evidence type="ECO:0000256" key="4">
    <source>
        <dbReference type="SAM" id="SignalP"/>
    </source>
</evidence>
<dbReference type="PROSITE" id="PS51257">
    <property type="entry name" value="PROKAR_LIPOPROTEIN"/>
    <property type="match status" value="1"/>
</dbReference>
<comment type="caution">
    <text evidence="5">The sequence shown here is derived from an EMBL/GenBank/DDBJ whole genome shotgun (WGS) entry which is preliminary data.</text>
</comment>
<evidence type="ECO:0000256" key="2">
    <source>
        <dbReference type="PIRSR" id="PIRSR605754-1"/>
    </source>
</evidence>
<feature type="active site" description="Proton donor/acceptor" evidence="2">
    <location>
        <position position="174"/>
    </location>
</feature>
<protein>
    <submittedName>
        <fullName evidence="5">Sortase A</fullName>
    </submittedName>
</protein>
<dbReference type="EMBL" id="SOAU01000001">
    <property type="protein sequence ID" value="TDT17658.1"/>
    <property type="molecule type" value="Genomic_DNA"/>
</dbReference>
<evidence type="ECO:0000256" key="1">
    <source>
        <dbReference type="ARBA" id="ARBA00022801"/>
    </source>
</evidence>
<organism evidence="5 6">
    <name type="scientific">Ilumatobacter fluminis</name>
    <dbReference type="NCBI Taxonomy" id="467091"/>
    <lineage>
        <taxon>Bacteria</taxon>
        <taxon>Bacillati</taxon>
        <taxon>Actinomycetota</taxon>
        <taxon>Acidimicrobiia</taxon>
        <taxon>Acidimicrobiales</taxon>
        <taxon>Ilumatobacteraceae</taxon>
        <taxon>Ilumatobacter</taxon>
    </lineage>
</organism>
<feature type="chain" id="PRO_5020589623" evidence="4">
    <location>
        <begin position="40"/>
        <end position="252"/>
    </location>
</feature>
<proteinExistence type="predicted"/>
<dbReference type="AlphaFoldDB" id="A0A4V3EJA9"/>
<gene>
    <name evidence="5" type="ORF">BDK89_3269</name>
</gene>
<feature type="active site" description="Acyl-thioester intermediate" evidence="2">
    <location>
        <position position="234"/>
    </location>
</feature>